<feature type="region of interest" description="Disordered" evidence="2">
    <location>
        <begin position="148"/>
        <end position="168"/>
    </location>
</feature>
<reference evidence="3" key="1">
    <citation type="journal article" date="2020" name="Cell">
        <title>Large-Scale Comparative Analyses of Tick Genomes Elucidate Their Genetic Diversity and Vector Capacities.</title>
        <authorList>
            <consortium name="Tick Genome and Microbiome Consortium (TIGMIC)"/>
            <person name="Jia N."/>
            <person name="Wang J."/>
            <person name="Shi W."/>
            <person name="Du L."/>
            <person name="Sun Y."/>
            <person name="Zhan W."/>
            <person name="Jiang J.F."/>
            <person name="Wang Q."/>
            <person name="Zhang B."/>
            <person name="Ji P."/>
            <person name="Bell-Sakyi L."/>
            <person name="Cui X.M."/>
            <person name="Yuan T.T."/>
            <person name="Jiang B.G."/>
            <person name="Yang W.F."/>
            <person name="Lam T.T."/>
            <person name="Chang Q.C."/>
            <person name="Ding S.J."/>
            <person name="Wang X.J."/>
            <person name="Zhu J.G."/>
            <person name="Ruan X.D."/>
            <person name="Zhao L."/>
            <person name="Wei J.T."/>
            <person name="Ye R.Z."/>
            <person name="Que T.C."/>
            <person name="Du C.H."/>
            <person name="Zhou Y.H."/>
            <person name="Cheng J.X."/>
            <person name="Dai P.F."/>
            <person name="Guo W.B."/>
            <person name="Han X.H."/>
            <person name="Huang E.J."/>
            <person name="Li L.F."/>
            <person name="Wei W."/>
            <person name="Gao Y.C."/>
            <person name="Liu J.Z."/>
            <person name="Shao H.Z."/>
            <person name="Wang X."/>
            <person name="Wang C.C."/>
            <person name="Yang T.C."/>
            <person name="Huo Q.B."/>
            <person name="Li W."/>
            <person name="Chen H.Y."/>
            <person name="Chen S.E."/>
            <person name="Zhou L.G."/>
            <person name="Ni X.B."/>
            <person name="Tian J.H."/>
            <person name="Sheng Y."/>
            <person name="Liu T."/>
            <person name="Pan Y.S."/>
            <person name="Xia L.Y."/>
            <person name="Li J."/>
            <person name="Zhao F."/>
            <person name="Cao W.C."/>
        </authorList>
    </citation>
    <scope>NUCLEOTIDE SEQUENCE</scope>
    <source>
        <strain evidence="3">Rmic-2018</strain>
    </source>
</reference>
<dbReference type="Proteomes" id="UP000821866">
    <property type="component" value="Chromosome 11"/>
</dbReference>
<protein>
    <submittedName>
        <fullName evidence="3">Uncharacterized protein</fullName>
    </submittedName>
</protein>
<dbReference type="EMBL" id="JABSTU010000003">
    <property type="protein sequence ID" value="KAH8034846.1"/>
    <property type="molecule type" value="Genomic_DNA"/>
</dbReference>
<name>A0A9J6EKI4_RHIMP</name>
<organism evidence="3 4">
    <name type="scientific">Rhipicephalus microplus</name>
    <name type="common">Cattle tick</name>
    <name type="synonym">Boophilus microplus</name>
    <dbReference type="NCBI Taxonomy" id="6941"/>
    <lineage>
        <taxon>Eukaryota</taxon>
        <taxon>Metazoa</taxon>
        <taxon>Ecdysozoa</taxon>
        <taxon>Arthropoda</taxon>
        <taxon>Chelicerata</taxon>
        <taxon>Arachnida</taxon>
        <taxon>Acari</taxon>
        <taxon>Parasitiformes</taxon>
        <taxon>Ixodida</taxon>
        <taxon>Ixodoidea</taxon>
        <taxon>Ixodidae</taxon>
        <taxon>Rhipicephalinae</taxon>
        <taxon>Rhipicephalus</taxon>
        <taxon>Boophilus</taxon>
    </lineage>
</organism>
<feature type="compositionally biased region" description="Polar residues" evidence="2">
    <location>
        <begin position="151"/>
        <end position="161"/>
    </location>
</feature>
<feature type="region of interest" description="Disordered" evidence="2">
    <location>
        <begin position="1"/>
        <end position="68"/>
    </location>
</feature>
<feature type="compositionally biased region" description="Basic residues" evidence="2">
    <location>
        <begin position="15"/>
        <end position="47"/>
    </location>
</feature>
<gene>
    <name evidence="3" type="ORF">HPB51_003133</name>
</gene>
<proteinExistence type="predicted"/>
<evidence type="ECO:0000256" key="1">
    <source>
        <dbReference type="SAM" id="Coils"/>
    </source>
</evidence>
<feature type="coiled-coil region" evidence="1">
    <location>
        <begin position="99"/>
        <end position="126"/>
    </location>
</feature>
<accession>A0A9J6EKI4</accession>
<feature type="compositionally biased region" description="Polar residues" evidence="2">
    <location>
        <begin position="48"/>
        <end position="62"/>
    </location>
</feature>
<evidence type="ECO:0000256" key="2">
    <source>
        <dbReference type="SAM" id="MobiDB-lite"/>
    </source>
</evidence>
<sequence length="214" mass="23218">MGGQDFQQSRGSGGRSRRRSRSHSRGRSRSRSHSRSRGGARRYKSGSHSRSTGRQQQPSGASARSKKSGFITWADTVRGGPAEVLSGSLPEHAESAREIFQLIRENAAMKETINRLMSEIAEIKNAKNPQPQPAAACVADTMPLPMEVHSTEASDSSSEGQSAPKKRAVAYEQEGVAIRVRSELRDTLSALSESINKLGENFAQLQITLAAQND</sequence>
<comment type="caution">
    <text evidence="3">The sequence shown here is derived from an EMBL/GenBank/DDBJ whole genome shotgun (WGS) entry which is preliminary data.</text>
</comment>
<evidence type="ECO:0000313" key="4">
    <source>
        <dbReference type="Proteomes" id="UP000821866"/>
    </source>
</evidence>
<reference evidence="3" key="2">
    <citation type="submission" date="2021-09" db="EMBL/GenBank/DDBJ databases">
        <authorList>
            <person name="Jia N."/>
            <person name="Wang J."/>
            <person name="Shi W."/>
            <person name="Du L."/>
            <person name="Sun Y."/>
            <person name="Zhan W."/>
            <person name="Jiang J."/>
            <person name="Wang Q."/>
            <person name="Zhang B."/>
            <person name="Ji P."/>
            <person name="Sakyi L.B."/>
            <person name="Cui X."/>
            <person name="Yuan T."/>
            <person name="Jiang B."/>
            <person name="Yang W."/>
            <person name="Lam T.T.-Y."/>
            <person name="Chang Q."/>
            <person name="Ding S."/>
            <person name="Wang X."/>
            <person name="Zhu J."/>
            <person name="Ruan X."/>
            <person name="Zhao L."/>
            <person name="Wei J."/>
            <person name="Que T."/>
            <person name="Du C."/>
            <person name="Cheng J."/>
            <person name="Dai P."/>
            <person name="Han X."/>
            <person name="Huang E."/>
            <person name="Gao Y."/>
            <person name="Liu J."/>
            <person name="Shao H."/>
            <person name="Ye R."/>
            <person name="Li L."/>
            <person name="Wei W."/>
            <person name="Wang X."/>
            <person name="Wang C."/>
            <person name="Huo Q."/>
            <person name="Li W."/>
            <person name="Guo W."/>
            <person name="Chen H."/>
            <person name="Chen S."/>
            <person name="Zhou L."/>
            <person name="Zhou L."/>
            <person name="Ni X."/>
            <person name="Tian J."/>
            <person name="Zhou Y."/>
            <person name="Sheng Y."/>
            <person name="Liu T."/>
            <person name="Pan Y."/>
            <person name="Xia L."/>
            <person name="Li J."/>
            <person name="Zhao F."/>
            <person name="Cao W."/>
        </authorList>
    </citation>
    <scope>NUCLEOTIDE SEQUENCE</scope>
    <source>
        <strain evidence="3">Rmic-2018</strain>
        <tissue evidence="3">Larvae</tissue>
    </source>
</reference>
<dbReference type="AlphaFoldDB" id="A0A9J6EKI4"/>
<keyword evidence="1" id="KW-0175">Coiled coil</keyword>
<evidence type="ECO:0000313" key="3">
    <source>
        <dbReference type="EMBL" id="KAH8034846.1"/>
    </source>
</evidence>
<keyword evidence="4" id="KW-1185">Reference proteome</keyword>